<feature type="region of interest" description="Disordered" evidence="1">
    <location>
        <begin position="1"/>
        <end position="39"/>
    </location>
</feature>
<sequence length="450" mass="50814">MSRNVHWRAHESSNSNTTASTGSDSTRNDSTTRSYETAPSSYETALLTCGGRIEGHDREAEYFSPRHAAATTTPARLSVDTYASTSEEDLADDFDDLDDVPEYVVPEYHHEPLPCDAIPTTPRDFAELFPTAKRISIRHDDATIDGNMNLRVDSQVEERHGKKQNYTLFHLRMHDLRTREFSLRRYCRESGREVCHSTRKYQKPASEKRPVLQRASTALASLVHKPDSRPSTAAGLKRSDSGYESLHGVDAEAEAGLRSAAYAKGRALIPTNTIKLEFSNYAHIDVKRRGASANKRYAFEYWGYGYSWKRAVTREHGHETVSYYLVRADNDKLPLAHICPVRLTHDQRRDEAARGGWIPPSYMRITDESILSATTDISDVVVATGLIALVDDSIKRRFHTKQSTQLHIPLMRNASFKVNMDYVGPKRLIDEVFNRAHRNGSPTKHHVGAQ</sequence>
<feature type="compositionally biased region" description="Low complexity" evidence="1">
    <location>
        <begin position="12"/>
        <end position="34"/>
    </location>
</feature>
<dbReference type="EMBL" id="ML977642">
    <property type="protein sequence ID" value="KAF1995281.1"/>
    <property type="molecule type" value="Genomic_DNA"/>
</dbReference>
<organism evidence="2 3">
    <name type="scientific">Amniculicola lignicola CBS 123094</name>
    <dbReference type="NCBI Taxonomy" id="1392246"/>
    <lineage>
        <taxon>Eukaryota</taxon>
        <taxon>Fungi</taxon>
        <taxon>Dikarya</taxon>
        <taxon>Ascomycota</taxon>
        <taxon>Pezizomycotina</taxon>
        <taxon>Dothideomycetes</taxon>
        <taxon>Pleosporomycetidae</taxon>
        <taxon>Pleosporales</taxon>
        <taxon>Amniculicolaceae</taxon>
        <taxon>Amniculicola</taxon>
    </lineage>
</organism>
<protein>
    <submittedName>
        <fullName evidence="2">Uncharacterized protein</fullName>
    </submittedName>
</protein>
<dbReference type="AlphaFoldDB" id="A0A6A5W5A2"/>
<keyword evidence="3" id="KW-1185">Reference proteome</keyword>
<dbReference type="OrthoDB" id="5317787at2759"/>
<reference evidence="2" key="1">
    <citation type="journal article" date="2020" name="Stud. Mycol.">
        <title>101 Dothideomycetes genomes: a test case for predicting lifestyles and emergence of pathogens.</title>
        <authorList>
            <person name="Haridas S."/>
            <person name="Albert R."/>
            <person name="Binder M."/>
            <person name="Bloem J."/>
            <person name="Labutti K."/>
            <person name="Salamov A."/>
            <person name="Andreopoulos B."/>
            <person name="Baker S."/>
            <person name="Barry K."/>
            <person name="Bills G."/>
            <person name="Bluhm B."/>
            <person name="Cannon C."/>
            <person name="Castanera R."/>
            <person name="Culley D."/>
            <person name="Daum C."/>
            <person name="Ezra D."/>
            <person name="Gonzalez J."/>
            <person name="Henrissat B."/>
            <person name="Kuo A."/>
            <person name="Liang C."/>
            <person name="Lipzen A."/>
            <person name="Lutzoni F."/>
            <person name="Magnuson J."/>
            <person name="Mondo S."/>
            <person name="Nolan M."/>
            <person name="Ohm R."/>
            <person name="Pangilinan J."/>
            <person name="Park H.-J."/>
            <person name="Ramirez L."/>
            <person name="Alfaro M."/>
            <person name="Sun H."/>
            <person name="Tritt A."/>
            <person name="Yoshinaga Y."/>
            <person name="Zwiers L.-H."/>
            <person name="Turgeon B."/>
            <person name="Goodwin S."/>
            <person name="Spatafora J."/>
            <person name="Crous P."/>
            <person name="Grigoriev I."/>
        </authorList>
    </citation>
    <scope>NUCLEOTIDE SEQUENCE</scope>
    <source>
        <strain evidence="2">CBS 123094</strain>
    </source>
</reference>
<gene>
    <name evidence="2" type="ORF">P154DRAFT_445890</name>
</gene>
<evidence type="ECO:0000313" key="2">
    <source>
        <dbReference type="EMBL" id="KAF1995281.1"/>
    </source>
</evidence>
<evidence type="ECO:0000313" key="3">
    <source>
        <dbReference type="Proteomes" id="UP000799779"/>
    </source>
</evidence>
<dbReference type="Proteomes" id="UP000799779">
    <property type="component" value="Unassembled WGS sequence"/>
</dbReference>
<accession>A0A6A5W5A2</accession>
<evidence type="ECO:0000256" key="1">
    <source>
        <dbReference type="SAM" id="MobiDB-lite"/>
    </source>
</evidence>
<name>A0A6A5W5A2_9PLEO</name>
<proteinExistence type="predicted"/>